<dbReference type="InterPro" id="IPR019533">
    <property type="entry name" value="Peptidase_S26"/>
</dbReference>
<keyword evidence="8" id="KW-0735">Signal-anchor</keyword>
<dbReference type="GO" id="GO:0005787">
    <property type="term" value="C:signal peptidase complex"/>
    <property type="evidence" value="ECO:0007669"/>
    <property type="project" value="TreeGrafter"/>
</dbReference>
<comment type="caution">
    <text evidence="16">The sequence shown here is derived from an EMBL/GenBank/DDBJ whole genome shotgun (WGS) entry which is preliminary data.</text>
</comment>
<evidence type="ECO:0000256" key="2">
    <source>
        <dbReference type="ARBA" id="ARBA00004648"/>
    </source>
</evidence>
<feature type="region of interest" description="Disordered" evidence="14">
    <location>
        <begin position="185"/>
        <end position="213"/>
    </location>
</feature>
<keyword evidence="6" id="KW-0812">Transmembrane</keyword>
<evidence type="ECO:0000313" key="16">
    <source>
        <dbReference type="EMBL" id="KAK2591213.1"/>
    </source>
</evidence>
<evidence type="ECO:0000256" key="5">
    <source>
        <dbReference type="ARBA" id="ARBA00019685"/>
    </source>
</evidence>
<dbReference type="AlphaFoldDB" id="A0AAJ0CG20"/>
<dbReference type="SUPFAM" id="SSF51306">
    <property type="entry name" value="LexA/Signal peptidase"/>
    <property type="match status" value="1"/>
</dbReference>
<evidence type="ECO:0000256" key="14">
    <source>
        <dbReference type="SAM" id="MobiDB-lite"/>
    </source>
</evidence>
<dbReference type="Proteomes" id="UP001251528">
    <property type="component" value="Unassembled WGS sequence"/>
</dbReference>
<dbReference type="NCBIfam" id="TIGR02228">
    <property type="entry name" value="sigpep_I_arch"/>
    <property type="match status" value="1"/>
</dbReference>
<comment type="subcellular location">
    <subcellularLocation>
        <location evidence="2">Endoplasmic reticulum membrane</location>
        <topology evidence="2">Single-pass type II membrane protein</topology>
    </subcellularLocation>
</comment>
<comment type="subunit">
    <text evidence="12">Component of the signal peptidase complex (SPC) composed of a catalytic subunit SEC11 and three accessory subunits SPC1, SPC2 and SPC3. The complex induces a local thinning of the ER membrane which is used to measure the length of the signal peptide (SP) h-region of protein substrates. This ensures the selectivity of the complex towards h-regions shorter than 18-20 amino acids. SPC associates with the translocon complex.</text>
</comment>
<dbReference type="Gene3D" id="2.10.109.10">
    <property type="entry name" value="Umud Fragment, subunit A"/>
    <property type="match status" value="1"/>
</dbReference>
<keyword evidence="7 13" id="KW-0256">Endoplasmic reticulum</keyword>
<keyword evidence="10" id="KW-0472">Membrane</keyword>
<dbReference type="PRINTS" id="PR00728">
    <property type="entry name" value="SIGNALPTASE"/>
</dbReference>
<organism evidence="16 17">
    <name type="scientific">Conoideocrella luteorostrata</name>
    <dbReference type="NCBI Taxonomy" id="1105319"/>
    <lineage>
        <taxon>Eukaryota</taxon>
        <taxon>Fungi</taxon>
        <taxon>Dikarya</taxon>
        <taxon>Ascomycota</taxon>
        <taxon>Pezizomycotina</taxon>
        <taxon>Sordariomycetes</taxon>
        <taxon>Hypocreomycetidae</taxon>
        <taxon>Hypocreales</taxon>
        <taxon>Clavicipitaceae</taxon>
        <taxon>Conoideocrella</taxon>
    </lineage>
</organism>
<keyword evidence="17" id="KW-1185">Reference proteome</keyword>
<evidence type="ECO:0000256" key="11">
    <source>
        <dbReference type="ARBA" id="ARBA00045533"/>
    </source>
</evidence>
<feature type="signal peptide" evidence="15">
    <location>
        <begin position="1"/>
        <end position="32"/>
    </location>
</feature>
<evidence type="ECO:0000256" key="13">
    <source>
        <dbReference type="RuleBase" id="RU362047"/>
    </source>
</evidence>
<gene>
    <name evidence="16" type="primary">sec11</name>
    <name evidence="16" type="ORF">QQS21_011098</name>
</gene>
<feature type="compositionally biased region" description="Basic and acidic residues" evidence="14">
    <location>
        <begin position="185"/>
        <end position="202"/>
    </location>
</feature>
<evidence type="ECO:0000313" key="17">
    <source>
        <dbReference type="Proteomes" id="UP001251528"/>
    </source>
</evidence>
<evidence type="ECO:0000256" key="1">
    <source>
        <dbReference type="ARBA" id="ARBA00000677"/>
    </source>
</evidence>
<dbReference type="InterPro" id="IPR001733">
    <property type="entry name" value="Peptidase_S26B"/>
</dbReference>
<dbReference type="EMBL" id="JASWJB010000354">
    <property type="protein sequence ID" value="KAK2591213.1"/>
    <property type="molecule type" value="Genomic_DNA"/>
</dbReference>
<reference evidence="16" key="1">
    <citation type="submission" date="2023-06" db="EMBL/GenBank/DDBJ databases">
        <title>Conoideocrella luteorostrata (Hypocreales: Clavicipitaceae), a potential biocontrol fungus for elongate hemlock scale in United States Christmas tree production areas.</title>
        <authorList>
            <person name="Barrett H."/>
            <person name="Lovett B."/>
            <person name="Macias A.M."/>
            <person name="Stajich J.E."/>
            <person name="Kasson M.T."/>
        </authorList>
    </citation>
    <scope>NUCLEOTIDE SEQUENCE</scope>
    <source>
        <strain evidence="16">ARSEF 14590</strain>
    </source>
</reference>
<protein>
    <recommendedName>
        <fullName evidence="5 13">Signal peptidase complex catalytic subunit SEC11</fullName>
        <ecNumber evidence="4 13">3.4.21.89</ecNumber>
    </recommendedName>
</protein>
<evidence type="ECO:0000256" key="7">
    <source>
        <dbReference type="ARBA" id="ARBA00022824"/>
    </source>
</evidence>
<dbReference type="GO" id="GO:0009003">
    <property type="term" value="F:signal peptidase activity"/>
    <property type="evidence" value="ECO:0007669"/>
    <property type="project" value="UniProtKB-EC"/>
</dbReference>
<evidence type="ECO:0000256" key="3">
    <source>
        <dbReference type="ARBA" id="ARBA00011035"/>
    </source>
</evidence>
<dbReference type="PANTHER" id="PTHR10806">
    <property type="entry name" value="SIGNAL PEPTIDASE COMPLEX CATALYTIC SUBUNIT SEC11"/>
    <property type="match status" value="1"/>
</dbReference>
<sequence>MALLTRRAANQVLSTFRLVAFIFMAWKALAWASDSPMPIVVATSESMEPGFQRGDILFLWNRKSYIGVGDIAVLSFPTRKLPMVHRVVQTHFLPDMPDGFTQYILTKGDNNDANDAQLYPSGEGFASRKNVVGVVKGIVPFLGLPAIKINELFSRPTSHKIQEKPPDVQVPANISQLPGYNCMRHAGENKDGTSHDQFVEHRFRPKAKTSPGE</sequence>
<keyword evidence="13 16" id="KW-0378">Hydrolase</keyword>
<keyword evidence="9" id="KW-1133">Transmembrane helix</keyword>
<evidence type="ECO:0000256" key="4">
    <source>
        <dbReference type="ARBA" id="ARBA00013208"/>
    </source>
</evidence>
<evidence type="ECO:0000256" key="15">
    <source>
        <dbReference type="SAM" id="SignalP"/>
    </source>
</evidence>
<dbReference type="PANTHER" id="PTHR10806:SF6">
    <property type="entry name" value="SIGNAL PEPTIDASE COMPLEX CATALYTIC SUBUNIT SEC11"/>
    <property type="match status" value="1"/>
</dbReference>
<feature type="chain" id="PRO_5042543507" description="Signal peptidase complex catalytic subunit SEC11" evidence="15">
    <location>
        <begin position="33"/>
        <end position="213"/>
    </location>
</feature>
<evidence type="ECO:0000256" key="9">
    <source>
        <dbReference type="ARBA" id="ARBA00022989"/>
    </source>
</evidence>
<comment type="catalytic activity">
    <reaction evidence="1 13">
        <text>Cleavage of hydrophobic, N-terminal signal or leader sequences from secreted and periplasmic proteins.</text>
        <dbReference type="EC" id="3.4.21.89"/>
    </reaction>
</comment>
<evidence type="ECO:0000256" key="8">
    <source>
        <dbReference type="ARBA" id="ARBA00022968"/>
    </source>
</evidence>
<evidence type="ECO:0000256" key="10">
    <source>
        <dbReference type="ARBA" id="ARBA00023136"/>
    </source>
</evidence>
<comment type="similarity">
    <text evidence="3 13">Belongs to the peptidase S26B family.</text>
</comment>
<keyword evidence="13" id="KW-0645">Protease</keyword>
<dbReference type="GO" id="GO:0006465">
    <property type="term" value="P:signal peptide processing"/>
    <property type="evidence" value="ECO:0007669"/>
    <property type="project" value="UniProtKB-UniRule"/>
</dbReference>
<dbReference type="GO" id="GO:0004252">
    <property type="term" value="F:serine-type endopeptidase activity"/>
    <property type="evidence" value="ECO:0007669"/>
    <property type="project" value="InterPro"/>
</dbReference>
<accession>A0AAJ0CG20</accession>
<dbReference type="CDD" id="cd06530">
    <property type="entry name" value="S26_SPase_I"/>
    <property type="match status" value="1"/>
</dbReference>
<dbReference type="EC" id="3.4.21.89" evidence="4 13"/>
<evidence type="ECO:0000256" key="6">
    <source>
        <dbReference type="ARBA" id="ARBA00022692"/>
    </source>
</evidence>
<proteinExistence type="inferred from homology"/>
<dbReference type="InterPro" id="IPR036286">
    <property type="entry name" value="LexA/Signal_pep-like_sf"/>
</dbReference>
<name>A0AAJ0CG20_9HYPO</name>
<evidence type="ECO:0000256" key="12">
    <source>
        <dbReference type="ARBA" id="ARBA00047037"/>
    </source>
</evidence>
<comment type="function">
    <text evidence="11">Catalytic component of the signal peptidase complex (SPC) which catalyzes the cleavage of N-terminal signal sequences from nascent proteins as they are translocated into the lumen of the endoplasmic reticulum. Specifically cleaves N-terminal signal peptides that contain a hydrophobic alpha-helix (h-region) shorter than 18-20 amino acids.</text>
</comment>
<keyword evidence="15" id="KW-0732">Signal</keyword>